<dbReference type="SMART" id="SM00065">
    <property type="entry name" value="GAF"/>
    <property type="match status" value="1"/>
</dbReference>
<dbReference type="InterPro" id="IPR001610">
    <property type="entry name" value="PAC"/>
</dbReference>
<name>A0ABS0MT68_PSELU</name>
<gene>
    <name evidence="5" type="ORF">I5Q09_14585</name>
</gene>
<protein>
    <submittedName>
        <fullName evidence="5">Diguanylate cyclase</fullName>
    </submittedName>
</protein>
<evidence type="ECO:0000259" key="2">
    <source>
        <dbReference type="PROSITE" id="PS50113"/>
    </source>
</evidence>
<dbReference type="InterPro" id="IPR000014">
    <property type="entry name" value="PAS"/>
</dbReference>
<dbReference type="InterPro" id="IPR000700">
    <property type="entry name" value="PAS-assoc_C"/>
</dbReference>
<dbReference type="InterPro" id="IPR035919">
    <property type="entry name" value="EAL_sf"/>
</dbReference>
<dbReference type="Gene3D" id="3.30.70.270">
    <property type="match status" value="1"/>
</dbReference>
<evidence type="ECO:0000259" key="3">
    <source>
        <dbReference type="PROSITE" id="PS50883"/>
    </source>
</evidence>
<dbReference type="PANTHER" id="PTHR44757">
    <property type="entry name" value="DIGUANYLATE CYCLASE DGCP"/>
    <property type="match status" value="1"/>
</dbReference>
<dbReference type="SUPFAM" id="SSF55785">
    <property type="entry name" value="PYP-like sensor domain (PAS domain)"/>
    <property type="match status" value="2"/>
</dbReference>
<sequence length="744" mass="83298">MSITAALNRLLANIPERFHFALGKNDVHEWELDIQTGRLTFSTDPGIFKDIGSIELFFEALHPEDRDVAKRITKSILLKANRFRYECRFVTSQGDIRWIAVNGCSEGQAGCIERLYGFTQDITESKRADIIAKGQRQALELAMTSAPLKEVLELLCNLAEEQVGGKVVSSIMLLDTDQKHLRSGAAPSLPAKYSLSLDGLAIGPDVGSCGAAAFFAKTIIATDIENDERWRQFSHLVSPYGFRSCWSVPLLSTKGTVQGIMALYSRKMRSPTDWELYSIELLANTASLIIERYRETQERNRAELRFRSLVNATNAIVWTTSKDVEVFTPQLEWARFTGFTPEQVDGMGWLNAIHPDDRDIMLNLVSRMRHEATPIHTEVRLKRADGEFREMELHAVPILDSSGAVKEWAGSYVDITERKQSENRLRHMATYDALTGLPNRAYLNEHLQELLDFTSPTERIAIMLIDLDRFKRINDSMGHKAGDELLCIIAKRLQDALLTGNLVARLGGDEFIIVAHANDGKTSAELLAKRLLGIVALPVYVGGNQLFSNASIGVCLYPDDGQRNDILIQNADIAMYKAKADGGNRYSFFSKEMSTAMKDRMALEIALQGALDRGEFVLYYQPRVSLPDEKLKGFEALIRWKSPERGLVSPLDFIPIAEETGLINEIGAWVLRQACADIKTLSLRMGYALCVSVNLSPKQLMCSNLTQKVKSALNQAGLSPEQLELELTEGAFTTSKRQPWPWRT</sequence>
<feature type="domain" description="GGDEF" evidence="4">
    <location>
        <begin position="458"/>
        <end position="591"/>
    </location>
</feature>
<dbReference type="InterPro" id="IPR029787">
    <property type="entry name" value="Nucleotide_cyclase"/>
</dbReference>
<dbReference type="InterPro" id="IPR035965">
    <property type="entry name" value="PAS-like_dom_sf"/>
</dbReference>
<dbReference type="PANTHER" id="PTHR44757:SF2">
    <property type="entry name" value="BIOFILM ARCHITECTURE MAINTENANCE PROTEIN MBAA"/>
    <property type="match status" value="1"/>
</dbReference>
<dbReference type="PROSITE" id="PS50113">
    <property type="entry name" value="PAC"/>
    <property type="match status" value="1"/>
</dbReference>
<dbReference type="PROSITE" id="PS50112">
    <property type="entry name" value="PAS"/>
    <property type="match status" value="1"/>
</dbReference>
<dbReference type="Pfam" id="PF13185">
    <property type="entry name" value="GAF_2"/>
    <property type="match status" value="1"/>
</dbReference>
<dbReference type="InterPro" id="IPR013655">
    <property type="entry name" value="PAS_fold_3"/>
</dbReference>
<dbReference type="NCBIfam" id="TIGR00229">
    <property type="entry name" value="sensory_box"/>
    <property type="match status" value="1"/>
</dbReference>
<evidence type="ECO:0000313" key="5">
    <source>
        <dbReference type="EMBL" id="MBH3439911.1"/>
    </source>
</evidence>
<organism evidence="5 6">
    <name type="scientific">Pseudomonas luteola</name>
    <dbReference type="NCBI Taxonomy" id="47886"/>
    <lineage>
        <taxon>Bacteria</taxon>
        <taxon>Pseudomonadati</taxon>
        <taxon>Pseudomonadota</taxon>
        <taxon>Gammaproteobacteria</taxon>
        <taxon>Pseudomonadales</taxon>
        <taxon>Pseudomonadaceae</taxon>
        <taxon>Pseudomonas</taxon>
    </lineage>
</organism>
<proteinExistence type="predicted"/>
<dbReference type="Pfam" id="PF00563">
    <property type="entry name" value="EAL"/>
    <property type="match status" value="1"/>
</dbReference>
<dbReference type="SUPFAM" id="SSF141868">
    <property type="entry name" value="EAL domain-like"/>
    <property type="match status" value="1"/>
</dbReference>
<dbReference type="InterPro" id="IPR029016">
    <property type="entry name" value="GAF-like_dom_sf"/>
</dbReference>
<feature type="domain" description="EAL" evidence="3">
    <location>
        <begin position="600"/>
        <end position="744"/>
    </location>
</feature>
<dbReference type="NCBIfam" id="TIGR00254">
    <property type="entry name" value="GGDEF"/>
    <property type="match status" value="1"/>
</dbReference>
<evidence type="ECO:0000313" key="6">
    <source>
        <dbReference type="Proteomes" id="UP000638986"/>
    </source>
</evidence>
<comment type="caution">
    <text evidence="5">The sequence shown here is derived from an EMBL/GenBank/DDBJ whole genome shotgun (WGS) entry which is preliminary data.</text>
</comment>
<dbReference type="Gene3D" id="3.20.20.450">
    <property type="entry name" value="EAL domain"/>
    <property type="match status" value="1"/>
</dbReference>
<dbReference type="InterPro" id="IPR003018">
    <property type="entry name" value="GAF"/>
</dbReference>
<dbReference type="Gene3D" id="3.30.450.40">
    <property type="match status" value="1"/>
</dbReference>
<dbReference type="CDD" id="cd01948">
    <property type="entry name" value="EAL"/>
    <property type="match status" value="1"/>
</dbReference>
<evidence type="ECO:0000259" key="4">
    <source>
        <dbReference type="PROSITE" id="PS50887"/>
    </source>
</evidence>
<dbReference type="CDD" id="cd01949">
    <property type="entry name" value="GGDEF"/>
    <property type="match status" value="1"/>
</dbReference>
<dbReference type="CDD" id="cd00130">
    <property type="entry name" value="PAS"/>
    <property type="match status" value="1"/>
</dbReference>
<dbReference type="SMART" id="SM00086">
    <property type="entry name" value="PAC"/>
    <property type="match status" value="2"/>
</dbReference>
<evidence type="ECO:0000259" key="1">
    <source>
        <dbReference type="PROSITE" id="PS50112"/>
    </source>
</evidence>
<feature type="domain" description="PAS" evidence="1">
    <location>
        <begin position="302"/>
        <end position="372"/>
    </location>
</feature>
<dbReference type="EMBL" id="JADTXM010000009">
    <property type="protein sequence ID" value="MBH3439911.1"/>
    <property type="molecule type" value="Genomic_DNA"/>
</dbReference>
<dbReference type="InterPro" id="IPR000160">
    <property type="entry name" value="GGDEF_dom"/>
</dbReference>
<feature type="domain" description="PAC" evidence="2">
    <location>
        <begin position="375"/>
        <end position="427"/>
    </location>
</feature>
<dbReference type="Gene3D" id="3.30.450.20">
    <property type="entry name" value="PAS domain"/>
    <property type="match status" value="2"/>
</dbReference>
<dbReference type="PROSITE" id="PS50883">
    <property type="entry name" value="EAL"/>
    <property type="match status" value="1"/>
</dbReference>
<reference evidence="5 6" key="1">
    <citation type="submission" date="2020-11" db="EMBL/GenBank/DDBJ databases">
        <title>Enhanced detection system for hospital associated transmission using whole genome sequencing surveillance.</title>
        <authorList>
            <person name="Harrison L.H."/>
            <person name="Van Tyne D."/>
            <person name="Marsh J.W."/>
            <person name="Griffith M.P."/>
            <person name="Snyder D.J."/>
            <person name="Cooper V.S."/>
            <person name="Mustapha M."/>
        </authorList>
    </citation>
    <scope>NUCLEOTIDE SEQUENCE [LARGE SCALE GENOMIC DNA]</scope>
    <source>
        <strain evidence="5 6">PSB00013</strain>
    </source>
</reference>
<dbReference type="InterPro" id="IPR001633">
    <property type="entry name" value="EAL_dom"/>
</dbReference>
<dbReference type="SMART" id="SM00267">
    <property type="entry name" value="GGDEF"/>
    <property type="match status" value="1"/>
</dbReference>
<dbReference type="InterPro" id="IPR052155">
    <property type="entry name" value="Biofilm_reg_signaling"/>
</dbReference>
<dbReference type="Proteomes" id="UP000638986">
    <property type="component" value="Unassembled WGS sequence"/>
</dbReference>
<dbReference type="Pfam" id="PF00990">
    <property type="entry name" value="GGDEF"/>
    <property type="match status" value="1"/>
</dbReference>
<dbReference type="SUPFAM" id="SSF55781">
    <property type="entry name" value="GAF domain-like"/>
    <property type="match status" value="1"/>
</dbReference>
<dbReference type="Pfam" id="PF08447">
    <property type="entry name" value="PAS_3"/>
    <property type="match status" value="2"/>
</dbReference>
<dbReference type="SUPFAM" id="SSF55073">
    <property type="entry name" value="Nucleotide cyclase"/>
    <property type="match status" value="1"/>
</dbReference>
<dbReference type="SMART" id="SM00052">
    <property type="entry name" value="EAL"/>
    <property type="match status" value="1"/>
</dbReference>
<dbReference type="InterPro" id="IPR043128">
    <property type="entry name" value="Rev_trsase/Diguanyl_cyclase"/>
</dbReference>
<dbReference type="PROSITE" id="PS50887">
    <property type="entry name" value="GGDEF"/>
    <property type="match status" value="1"/>
</dbReference>
<accession>A0ABS0MT68</accession>